<evidence type="ECO:0000313" key="10">
    <source>
        <dbReference type="Proteomes" id="UP001597205"/>
    </source>
</evidence>
<accession>A0ABW3RGF5</accession>
<dbReference type="RefSeq" id="WP_260030265.1">
    <property type="nucleotide sequence ID" value="NZ_JALXMZ010000006.1"/>
</dbReference>
<dbReference type="InterPro" id="IPR032818">
    <property type="entry name" value="DedA-like"/>
</dbReference>
<organism evidence="9 10">
    <name type="scientific">Sphingobacterium daejeonense</name>
    <dbReference type="NCBI Taxonomy" id="371142"/>
    <lineage>
        <taxon>Bacteria</taxon>
        <taxon>Pseudomonadati</taxon>
        <taxon>Bacteroidota</taxon>
        <taxon>Sphingobacteriia</taxon>
        <taxon>Sphingobacteriales</taxon>
        <taxon>Sphingobacteriaceae</taxon>
        <taxon>Sphingobacterium</taxon>
    </lineage>
</organism>
<evidence type="ECO:0000313" key="9">
    <source>
        <dbReference type="EMBL" id="MFD1164126.1"/>
    </source>
</evidence>
<comment type="subcellular location">
    <subcellularLocation>
        <location evidence="1 7">Cell membrane</location>
        <topology evidence="1 7">Multi-pass membrane protein</topology>
    </subcellularLocation>
</comment>
<keyword evidence="3 7" id="KW-1003">Cell membrane</keyword>
<proteinExistence type="inferred from homology"/>
<evidence type="ECO:0000256" key="5">
    <source>
        <dbReference type="ARBA" id="ARBA00022989"/>
    </source>
</evidence>
<dbReference type="PANTHER" id="PTHR30353">
    <property type="entry name" value="INNER MEMBRANE PROTEIN DEDA-RELATED"/>
    <property type="match status" value="1"/>
</dbReference>
<dbReference type="EMBL" id="JBHTKY010000001">
    <property type="protein sequence ID" value="MFD1164126.1"/>
    <property type="molecule type" value="Genomic_DNA"/>
</dbReference>
<keyword evidence="6 7" id="KW-0472">Membrane</keyword>
<keyword evidence="5 7" id="KW-1133">Transmembrane helix</keyword>
<keyword evidence="10" id="KW-1185">Reference proteome</keyword>
<keyword evidence="4 7" id="KW-0812">Transmembrane</keyword>
<sequence>MDLIYSLIDFILHIDDHLVEIVNNYQTWTYLILFLIIFAETGLVVTPFLPGDSLLFAAGAIIAKPETNLNVFLMWGLLMVAGILGDMVNYHIGKYIGPKAFSGKYKFLKKEYLEKTEKFYEKYGGKTIIYARFVPIVRTFAPFVAGVGSMSYGKFASYNVIGAILWVTSFLFIGYFFGGLPIIKDNFTIVVFAIIFLSILPPIIEIVKEKFSKKKEAE</sequence>
<gene>
    <name evidence="9" type="ORF">ACFQ2C_00755</name>
</gene>
<comment type="caution">
    <text evidence="9">The sequence shown here is derived from an EMBL/GenBank/DDBJ whole genome shotgun (WGS) entry which is preliminary data.</text>
</comment>
<feature type="transmembrane region" description="Helical" evidence="7">
    <location>
        <begin position="160"/>
        <end position="183"/>
    </location>
</feature>
<evidence type="ECO:0000256" key="7">
    <source>
        <dbReference type="RuleBase" id="RU367016"/>
    </source>
</evidence>
<evidence type="ECO:0000256" key="2">
    <source>
        <dbReference type="ARBA" id="ARBA00010792"/>
    </source>
</evidence>
<feature type="transmembrane region" description="Helical" evidence="7">
    <location>
        <begin position="129"/>
        <end position="148"/>
    </location>
</feature>
<evidence type="ECO:0000256" key="3">
    <source>
        <dbReference type="ARBA" id="ARBA00022475"/>
    </source>
</evidence>
<evidence type="ECO:0000259" key="8">
    <source>
        <dbReference type="Pfam" id="PF09335"/>
    </source>
</evidence>
<dbReference type="Pfam" id="PF09335">
    <property type="entry name" value="VTT_dom"/>
    <property type="match status" value="1"/>
</dbReference>
<name>A0ABW3RGF5_9SPHI</name>
<feature type="transmembrane region" description="Helical" evidence="7">
    <location>
        <begin position="69"/>
        <end position="92"/>
    </location>
</feature>
<dbReference type="PANTHER" id="PTHR30353:SF0">
    <property type="entry name" value="TRANSMEMBRANE PROTEIN"/>
    <property type="match status" value="1"/>
</dbReference>
<feature type="transmembrane region" description="Helical" evidence="7">
    <location>
        <begin position="189"/>
        <end position="207"/>
    </location>
</feature>
<dbReference type="NCBIfam" id="NF008102">
    <property type="entry name" value="PRK10847.1"/>
    <property type="match status" value="1"/>
</dbReference>
<dbReference type="InterPro" id="IPR058127">
    <property type="entry name" value="DedA"/>
</dbReference>
<feature type="domain" description="VTT" evidence="8">
    <location>
        <begin position="49"/>
        <end position="175"/>
    </location>
</feature>
<dbReference type="InterPro" id="IPR032816">
    <property type="entry name" value="VTT_dom"/>
</dbReference>
<dbReference type="Proteomes" id="UP001597205">
    <property type="component" value="Unassembled WGS sequence"/>
</dbReference>
<evidence type="ECO:0000256" key="6">
    <source>
        <dbReference type="ARBA" id="ARBA00023136"/>
    </source>
</evidence>
<reference evidence="10" key="1">
    <citation type="journal article" date="2019" name="Int. J. Syst. Evol. Microbiol.">
        <title>The Global Catalogue of Microorganisms (GCM) 10K type strain sequencing project: providing services to taxonomists for standard genome sequencing and annotation.</title>
        <authorList>
            <consortium name="The Broad Institute Genomics Platform"/>
            <consortium name="The Broad Institute Genome Sequencing Center for Infectious Disease"/>
            <person name="Wu L."/>
            <person name="Ma J."/>
        </authorList>
    </citation>
    <scope>NUCLEOTIDE SEQUENCE [LARGE SCALE GENOMIC DNA]</scope>
    <source>
        <strain evidence="10">CCUG 52468</strain>
    </source>
</reference>
<feature type="transmembrane region" description="Helical" evidence="7">
    <location>
        <begin position="28"/>
        <end position="49"/>
    </location>
</feature>
<evidence type="ECO:0000256" key="1">
    <source>
        <dbReference type="ARBA" id="ARBA00004651"/>
    </source>
</evidence>
<evidence type="ECO:0000256" key="4">
    <source>
        <dbReference type="ARBA" id="ARBA00022692"/>
    </source>
</evidence>
<protein>
    <submittedName>
        <fullName evidence="9">DedA family protein</fullName>
    </submittedName>
</protein>
<comment type="similarity">
    <text evidence="2 7">Belongs to the DedA family.</text>
</comment>